<dbReference type="GO" id="GO:0022857">
    <property type="term" value="F:transmembrane transporter activity"/>
    <property type="evidence" value="ECO:0007669"/>
    <property type="project" value="TreeGrafter"/>
</dbReference>
<evidence type="ECO:0000256" key="2">
    <source>
        <dbReference type="ARBA" id="ARBA00008335"/>
    </source>
</evidence>
<keyword evidence="4 6" id="KW-1133">Transmembrane helix</keyword>
<evidence type="ECO:0000313" key="7">
    <source>
        <dbReference type="EMBL" id="KAF4505253.1"/>
    </source>
</evidence>
<proteinExistence type="inferred from homology"/>
<evidence type="ECO:0000256" key="3">
    <source>
        <dbReference type="ARBA" id="ARBA00022692"/>
    </source>
</evidence>
<comment type="similarity">
    <text evidence="2">Belongs to the major facilitator superfamily.</text>
</comment>
<protein>
    <submittedName>
        <fullName evidence="7">Uncharacterized protein</fullName>
    </submittedName>
</protein>
<dbReference type="Proteomes" id="UP000557566">
    <property type="component" value="Unassembled WGS sequence"/>
</dbReference>
<dbReference type="PANTHER" id="PTHR23502:SF68">
    <property type="entry name" value="MULTIDRUG TRANSPORTER, PUTATIVE (AFU_ORTHOLOGUE AFUA_3G01120)-RELATED"/>
    <property type="match status" value="1"/>
</dbReference>
<evidence type="ECO:0000256" key="4">
    <source>
        <dbReference type="ARBA" id="ARBA00022989"/>
    </source>
</evidence>
<evidence type="ECO:0000313" key="8">
    <source>
        <dbReference type="Proteomes" id="UP000557566"/>
    </source>
</evidence>
<keyword evidence="8" id="KW-1185">Reference proteome</keyword>
<sequence length="168" mass="17704">MASACSSAPWPSDARLAQTSPSRFLSGCVGITPAALLGASTGDLMPPESMGKAMSAGRWFLDSAGEGETQLPTIAPFPQLVAPIAGGYLSQQAGWRCILWLLAILMAVAIPALFLLWETYAPIILARKAKQLRRLAMSASLDSSHTTPQQAIGAALFLFTSPVLFLLS</sequence>
<dbReference type="OrthoDB" id="6770063at2759"/>
<dbReference type="SUPFAM" id="SSF103473">
    <property type="entry name" value="MFS general substrate transporter"/>
    <property type="match status" value="1"/>
</dbReference>
<gene>
    <name evidence="7" type="ORF">G6O67_007220</name>
</gene>
<dbReference type="Gene3D" id="1.20.1250.20">
    <property type="entry name" value="MFS general substrate transporter like domains"/>
    <property type="match status" value="1"/>
</dbReference>
<comment type="caution">
    <text evidence="7">The sequence shown here is derived from an EMBL/GenBank/DDBJ whole genome shotgun (WGS) entry which is preliminary data.</text>
</comment>
<evidence type="ECO:0000256" key="5">
    <source>
        <dbReference type="ARBA" id="ARBA00023136"/>
    </source>
</evidence>
<dbReference type="GO" id="GO:0016020">
    <property type="term" value="C:membrane"/>
    <property type="evidence" value="ECO:0007669"/>
    <property type="project" value="UniProtKB-SubCell"/>
</dbReference>
<feature type="transmembrane region" description="Helical" evidence="6">
    <location>
        <begin position="150"/>
        <end position="167"/>
    </location>
</feature>
<dbReference type="InterPro" id="IPR036259">
    <property type="entry name" value="MFS_trans_sf"/>
</dbReference>
<evidence type="ECO:0000256" key="1">
    <source>
        <dbReference type="ARBA" id="ARBA00004141"/>
    </source>
</evidence>
<evidence type="ECO:0000256" key="6">
    <source>
        <dbReference type="SAM" id="Phobius"/>
    </source>
</evidence>
<name>A0A8H4PKP8_9HYPO</name>
<organism evidence="7 8">
    <name type="scientific">Ophiocordyceps sinensis</name>
    <dbReference type="NCBI Taxonomy" id="72228"/>
    <lineage>
        <taxon>Eukaryota</taxon>
        <taxon>Fungi</taxon>
        <taxon>Dikarya</taxon>
        <taxon>Ascomycota</taxon>
        <taxon>Pezizomycotina</taxon>
        <taxon>Sordariomycetes</taxon>
        <taxon>Hypocreomycetidae</taxon>
        <taxon>Hypocreales</taxon>
        <taxon>Ophiocordycipitaceae</taxon>
        <taxon>Ophiocordyceps</taxon>
    </lineage>
</organism>
<dbReference type="AlphaFoldDB" id="A0A8H4PKP8"/>
<dbReference type="PANTHER" id="PTHR23502">
    <property type="entry name" value="MAJOR FACILITATOR SUPERFAMILY"/>
    <property type="match status" value="1"/>
</dbReference>
<keyword evidence="3 6" id="KW-0812">Transmembrane</keyword>
<dbReference type="EMBL" id="JAAVMX010000008">
    <property type="protein sequence ID" value="KAF4505253.1"/>
    <property type="molecule type" value="Genomic_DNA"/>
</dbReference>
<keyword evidence="5 6" id="KW-0472">Membrane</keyword>
<comment type="subcellular location">
    <subcellularLocation>
        <location evidence="1">Membrane</location>
        <topology evidence="1">Multi-pass membrane protein</topology>
    </subcellularLocation>
</comment>
<reference evidence="7 8" key="1">
    <citation type="journal article" date="2020" name="Genome Biol. Evol.">
        <title>A new high-quality draft genome assembly of the Chinese cordyceps Ophiocordyceps sinensis.</title>
        <authorList>
            <person name="Shu R."/>
            <person name="Zhang J."/>
            <person name="Meng Q."/>
            <person name="Zhang H."/>
            <person name="Zhou G."/>
            <person name="Li M."/>
            <person name="Wu P."/>
            <person name="Zhao Y."/>
            <person name="Chen C."/>
            <person name="Qin Q."/>
        </authorList>
    </citation>
    <scope>NUCLEOTIDE SEQUENCE [LARGE SCALE GENOMIC DNA]</scope>
    <source>
        <strain evidence="7 8">IOZ07</strain>
    </source>
</reference>
<accession>A0A8H4PKP8</accession>
<feature type="transmembrane region" description="Helical" evidence="6">
    <location>
        <begin position="97"/>
        <end position="117"/>
    </location>
</feature>